<dbReference type="CDD" id="cd18573">
    <property type="entry name" value="ABC_6TM_ABCB10_like"/>
    <property type="match status" value="1"/>
</dbReference>
<evidence type="ECO:0000256" key="9">
    <source>
        <dbReference type="ARBA" id="ARBA00022842"/>
    </source>
</evidence>
<dbReference type="PANTHER" id="PTHR43394:SF1">
    <property type="entry name" value="ATP-BINDING CASSETTE SUB-FAMILY B MEMBER 10, MITOCHONDRIAL"/>
    <property type="match status" value="1"/>
</dbReference>
<dbReference type="InterPro" id="IPR011527">
    <property type="entry name" value="ABC1_TM_dom"/>
</dbReference>
<proteinExistence type="evidence at transcript level"/>
<dbReference type="SMART" id="SM00382">
    <property type="entry name" value="AAA"/>
    <property type="match status" value="1"/>
</dbReference>
<dbReference type="SUPFAM" id="SSF52540">
    <property type="entry name" value="P-loop containing nucleoside triphosphate hydrolases"/>
    <property type="match status" value="1"/>
</dbReference>
<comment type="subcellular location">
    <subcellularLocation>
        <location evidence="1">Mitochondrion inner membrane</location>
        <topology evidence="1">Multi-pass membrane protein</topology>
    </subcellularLocation>
</comment>
<dbReference type="FunFam" id="3.40.50.300:FF:000403">
    <property type="entry name" value="ATP-binding cassette sub-family B member 8, mitochondrial"/>
    <property type="match status" value="1"/>
</dbReference>
<feature type="transmembrane region" description="Helical" evidence="21">
    <location>
        <begin position="342"/>
        <end position="362"/>
    </location>
</feature>
<dbReference type="InterPro" id="IPR027417">
    <property type="entry name" value="P-loop_NTPase"/>
</dbReference>
<dbReference type="GO" id="GO:0042802">
    <property type="term" value="F:identical protein binding"/>
    <property type="evidence" value="ECO:0007669"/>
    <property type="project" value="UniProtKB-ARBA"/>
</dbReference>
<dbReference type="PROSITE" id="PS00211">
    <property type="entry name" value="ABC_TRANSPORTER_1"/>
    <property type="match status" value="1"/>
</dbReference>
<dbReference type="OrthoDB" id="6500128at2759"/>
<dbReference type="GO" id="GO:0005743">
    <property type="term" value="C:mitochondrial inner membrane"/>
    <property type="evidence" value="ECO:0007669"/>
    <property type="project" value="UniProtKB-SubCell"/>
</dbReference>
<comment type="catalytic activity">
    <reaction evidence="16">
        <text>biliverdin IXalpha(in) + ATP + H2O = biliverdin IXalpha(out) + ADP + phosphate + H(+)</text>
        <dbReference type="Rhea" id="RHEA:82359"/>
        <dbReference type="ChEBI" id="CHEBI:15377"/>
        <dbReference type="ChEBI" id="CHEBI:15378"/>
        <dbReference type="ChEBI" id="CHEBI:30616"/>
        <dbReference type="ChEBI" id="CHEBI:43474"/>
        <dbReference type="ChEBI" id="CHEBI:57991"/>
        <dbReference type="ChEBI" id="CHEBI:456216"/>
    </reaction>
    <physiologicalReaction direction="left-to-right" evidence="16">
        <dbReference type="Rhea" id="RHEA:82360"/>
    </physiologicalReaction>
</comment>
<dbReference type="FunFam" id="1.20.1560.10:FF:000048">
    <property type="entry name" value="ATP-binding cassette sub-family B member 10, mitochondrial"/>
    <property type="match status" value="1"/>
</dbReference>
<dbReference type="InterPro" id="IPR036640">
    <property type="entry name" value="ABC1_TM_sf"/>
</dbReference>
<evidence type="ECO:0000256" key="2">
    <source>
        <dbReference type="ARBA" id="ARBA00005580"/>
    </source>
</evidence>
<dbReference type="GO" id="GO:0046872">
    <property type="term" value="F:metal ion binding"/>
    <property type="evidence" value="ECO:0007669"/>
    <property type="project" value="UniProtKB-KW"/>
</dbReference>
<evidence type="ECO:0000256" key="19">
    <source>
        <dbReference type="ARBA" id="ARBA00075187"/>
    </source>
</evidence>
<evidence type="ECO:0000256" key="14">
    <source>
        <dbReference type="ARBA" id="ARBA00023128"/>
    </source>
</evidence>
<dbReference type="SUPFAM" id="SSF90123">
    <property type="entry name" value="ABC transporter transmembrane region"/>
    <property type="match status" value="1"/>
</dbReference>
<keyword evidence="11" id="KW-1278">Translocase</keyword>
<name>A0A8B0MFR4_EURAF</name>
<dbReference type="GO" id="GO:0090374">
    <property type="term" value="P:oligopeptide export from mitochondrion"/>
    <property type="evidence" value="ECO:0007669"/>
    <property type="project" value="TreeGrafter"/>
</dbReference>
<keyword evidence="9" id="KW-0460">Magnesium</keyword>
<feature type="transmembrane region" description="Helical" evidence="21">
    <location>
        <begin position="77"/>
        <end position="106"/>
    </location>
</feature>
<dbReference type="InterPro" id="IPR003439">
    <property type="entry name" value="ABC_transporter-like_ATP-bd"/>
</dbReference>
<dbReference type="AlphaFoldDB" id="A0A8B0MFR4"/>
<evidence type="ECO:0000256" key="1">
    <source>
        <dbReference type="ARBA" id="ARBA00004448"/>
    </source>
</evidence>
<evidence type="ECO:0000256" key="5">
    <source>
        <dbReference type="ARBA" id="ARBA00022723"/>
    </source>
</evidence>
<evidence type="ECO:0000256" key="7">
    <source>
        <dbReference type="ARBA" id="ARBA00022792"/>
    </source>
</evidence>
<dbReference type="CDD" id="cd03249">
    <property type="entry name" value="ABC_MTABC3_MDL1_MDL2"/>
    <property type="match status" value="1"/>
</dbReference>
<organism evidence="24">
    <name type="scientific">Eurytemora affinis</name>
    <name type="common">Copepod</name>
    <name type="synonym">Temora affinis</name>
    <dbReference type="NCBI Taxonomy" id="88015"/>
    <lineage>
        <taxon>Eukaryota</taxon>
        <taxon>Metazoa</taxon>
        <taxon>Ecdysozoa</taxon>
        <taxon>Arthropoda</taxon>
        <taxon>Crustacea</taxon>
        <taxon>Multicrustacea</taxon>
        <taxon>Hexanauplia</taxon>
        <taxon>Copepoda</taxon>
        <taxon>Calanoida</taxon>
        <taxon>Temoridae</taxon>
        <taxon>Eurytemora</taxon>
    </lineage>
</organism>
<evidence type="ECO:0000256" key="4">
    <source>
        <dbReference type="ARBA" id="ARBA00022692"/>
    </source>
</evidence>
<evidence type="ECO:0000256" key="20">
    <source>
        <dbReference type="ARBA" id="ARBA00083334"/>
    </source>
</evidence>
<keyword evidence="8" id="KW-0067">ATP-binding</keyword>
<protein>
    <recommendedName>
        <fullName evidence="18">ATP-binding cassette sub-family B member 10, mitochondrial</fullName>
    </recommendedName>
    <alternativeName>
        <fullName evidence="19">ABC-mitochondrial erythroid protein</fullName>
    </alternativeName>
    <alternativeName>
        <fullName evidence="20">ATP-binding cassette transporter 10</fullName>
    </alternativeName>
</protein>
<evidence type="ECO:0000256" key="21">
    <source>
        <dbReference type="SAM" id="Phobius"/>
    </source>
</evidence>
<evidence type="ECO:0000256" key="3">
    <source>
        <dbReference type="ARBA" id="ARBA00022448"/>
    </source>
</evidence>
<keyword evidence="4 21" id="KW-0812">Transmembrane</keyword>
<evidence type="ECO:0000256" key="18">
    <source>
        <dbReference type="ARBA" id="ARBA00072683"/>
    </source>
</evidence>
<evidence type="ECO:0000256" key="6">
    <source>
        <dbReference type="ARBA" id="ARBA00022741"/>
    </source>
</evidence>
<reference evidence="24" key="2">
    <citation type="journal article" name="Mar. Pollut. Bull.">
        <title>The genome of the European estuarine calanoid copepod Eurytemora affinis: Potential use in molecular ecotoxicology.</title>
        <authorList>
            <person name="Choi B.S."/>
            <person name="Kim D.H."/>
            <person name="Kim M.S."/>
            <person name="Park J.C."/>
            <person name="Lee Y.H."/>
            <person name="Kim H.J."/>
            <person name="Jeong C.B."/>
            <person name="Hagiwara A."/>
            <person name="Souissi S."/>
            <person name="Lee J.S."/>
        </authorList>
    </citation>
    <scope>NUCLEOTIDE SEQUENCE</scope>
</reference>
<evidence type="ECO:0000259" key="23">
    <source>
        <dbReference type="PROSITE" id="PS50929"/>
    </source>
</evidence>
<keyword evidence="7" id="KW-0999">Mitochondrion inner membrane</keyword>
<dbReference type="EMBL" id="MW149401">
    <property type="protein sequence ID" value="QTW43701.1"/>
    <property type="molecule type" value="mRNA"/>
</dbReference>
<evidence type="ECO:0000256" key="13">
    <source>
        <dbReference type="ARBA" id="ARBA00022990"/>
    </source>
</evidence>
<feature type="domain" description="ABC transmembrane type-1" evidence="23">
    <location>
        <begin position="78"/>
        <end position="371"/>
    </location>
</feature>
<dbReference type="InterPro" id="IPR003593">
    <property type="entry name" value="AAA+_ATPase"/>
</dbReference>
<keyword evidence="14" id="KW-0496">Mitochondrion</keyword>
<feature type="domain" description="ABC transporter" evidence="22">
    <location>
        <begin position="405"/>
        <end position="644"/>
    </location>
</feature>
<sequence>MLLGCLLHVRSTVFHNCTTSTYSGSRRVLVFFNKNYGQSLRSKTTTGSAGSVPVPKTGKKSDFLRLLSLARPEAYRIAGAMGLLVISSGVTMSVPFAFGKVIDIIYSMDQVKTMAEQKAEIRERLNFVCMVLAGVFAVGAGCNFGRVYLTRVAGQNITANLRNKVYSSIVQQEVAFFDKTKTGELINRLSADSQLVSQTVTQQVSDGLRSSFMTLAGVGMMFYMSPQLAFVGLGIVPPVALWAVYMGKKVKSASKNVQDSLASATEIAEEKISNIRTVRIFAKEREEINAYKQRMDKVIQASVKEALIQAKFFGMTGLSGNVIILTVLYYGGSLVTDDLITVGNLTSFIMYSAYVGIGLSGISTFHAEMMKGLGASSRLWELVDKQPSVPLEGGLIPSKGCKGDIRFSNLHFSFPSRPNSKILNALELHIPANTIVAVVGPSGSGKSTLASLLLRLYEPQEGHIFLDDKNIQDLDPSWLRRYIGTVSQEPILFNTSIKENILYGVEDASTVSDLDVEAAAREANAHDFISNFTEGYETMVGERGIMLSGGQKQRIAIARAILKNPSILLLDEATSALDAISEQEVKIALDKIMKGRSVITIAHRLSTIKNANLIAVLDRGQVAELGSFEELMKNNGTFRSLVEQQMKGFK</sequence>
<evidence type="ECO:0000259" key="22">
    <source>
        <dbReference type="PROSITE" id="PS50893"/>
    </source>
</evidence>
<evidence type="ECO:0000256" key="16">
    <source>
        <dbReference type="ARBA" id="ARBA00052250"/>
    </source>
</evidence>
<feature type="transmembrane region" description="Helical" evidence="21">
    <location>
        <begin position="312"/>
        <end position="330"/>
    </location>
</feature>
<dbReference type="GO" id="GO:0015421">
    <property type="term" value="F:ABC-type oligopeptide transporter activity"/>
    <property type="evidence" value="ECO:0007669"/>
    <property type="project" value="TreeGrafter"/>
</dbReference>
<keyword evidence="10" id="KW-0809">Transit peptide</keyword>
<keyword evidence="13" id="KW-0007">Acetylation</keyword>
<evidence type="ECO:0000256" key="12">
    <source>
        <dbReference type="ARBA" id="ARBA00022989"/>
    </source>
</evidence>
<keyword evidence="3" id="KW-0813">Transport</keyword>
<dbReference type="Pfam" id="PF00005">
    <property type="entry name" value="ABC_tran"/>
    <property type="match status" value="1"/>
</dbReference>
<feature type="transmembrane region" description="Helical" evidence="21">
    <location>
        <begin position="220"/>
        <end position="245"/>
    </location>
</feature>
<keyword evidence="5" id="KW-0479">Metal-binding</keyword>
<accession>A0A8B0MFR4</accession>
<dbReference type="Pfam" id="PF00664">
    <property type="entry name" value="ABC_membrane"/>
    <property type="match status" value="1"/>
</dbReference>
<dbReference type="GO" id="GO:0005524">
    <property type="term" value="F:ATP binding"/>
    <property type="evidence" value="ECO:0007669"/>
    <property type="project" value="UniProtKB-KW"/>
</dbReference>
<dbReference type="PROSITE" id="PS50929">
    <property type="entry name" value="ABC_TM1F"/>
    <property type="match status" value="1"/>
</dbReference>
<keyword evidence="12 21" id="KW-1133">Transmembrane helix</keyword>
<feature type="transmembrane region" description="Helical" evidence="21">
    <location>
        <begin position="127"/>
        <end position="149"/>
    </location>
</feature>
<evidence type="ECO:0000256" key="15">
    <source>
        <dbReference type="ARBA" id="ARBA00023136"/>
    </source>
</evidence>
<reference evidence="24" key="1">
    <citation type="submission" date="2020-10" db="EMBL/GenBank/DDBJ databases">
        <authorList>
            <person name="Kim D.-H."/>
        </authorList>
    </citation>
    <scope>NUCLEOTIDE SEQUENCE</scope>
</reference>
<evidence type="ECO:0000313" key="24">
    <source>
        <dbReference type="EMBL" id="QTW43701.1"/>
    </source>
</evidence>
<comment type="similarity">
    <text evidence="2">Belongs to the ABC transporter superfamily. ABCB family. Mitochondrial peptide exporter (TC 3.A.1.212) subfamily.</text>
</comment>
<dbReference type="InterPro" id="IPR017871">
    <property type="entry name" value="ABC_transporter-like_CS"/>
</dbReference>
<evidence type="ECO:0000256" key="10">
    <source>
        <dbReference type="ARBA" id="ARBA00022946"/>
    </source>
</evidence>
<dbReference type="Gene3D" id="1.20.1560.10">
    <property type="entry name" value="ABC transporter type 1, transmembrane domain"/>
    <property type="match status" value="1"/>
</dbReference>
<dbReference type="GO" id="GO:0016887">
    <property type="term" value="F:ATP hydrolysis activity"/>
    <property type="evidence" value="ECO:0007669"/>
    <property type="project" value="InterPro"/>
</dbReference>
<dbReference type="PIRSF" id="PIRSF002773">
    <property type="entry name" value="ABC_prm/ATPase_B"/>
    <property type="match status" value="1"/>
</dbReference>
<evidence type="ECO:0000256" key="11">
    <source>
        <dbReference type="ARBA" id="ARBA00022967"/>
    </source>
</evidence>
<comment type="function">
    <text evidence="17">ATP-dependent transporter located in the mitochondrial inner membrane that catalyzes the export of biliverdin from the mitochondrial matrix, and plays a crucial role in hemoglobin synthesis and antioxidative stress. Participates in the early step of the heme biosynthetic process during insertion of iron into protoporphyrin IX (PPIX). Involved in the stabilization of the iron transporter mitoferrin-1/SLC25A37. In addition may be involved in mitochondrial unfolded protein response (UPRmt) signaling pathway, although ABCB10 probably does not participate in peptide export from mitochondria.</text>
</comment>
<evidence type="ECO:0000256" key="8">
    <source>
        <dbReference type="ARBA" id="ARBA00022840"/>
    </source>
</evidence>
<dbReference type="InterPro" id="IPR039421">
    <property type="entry name" value="Type_1_exporter"/>
</dbReference>
<dbReference type="PROSITE" id="PS50893">
    <property type="entry name" value="ABC_TRANSPORTER_2"/>
    <property type="match status" value="1"/>
</dbReference>
<keyword evidence="15 21" id="KW-0472">Membrane</keyword>
<dbReference type="PANTHER" id="PTHR43394">
    <property type="entry name" value="ATP-DEPENDENT PERMEASE MDL1, MITOCHONDRIAL"/>
    <property type="match status" value="1"/>
</dbReference>
<keyword evidence="6" id="KW-0547">Nucleotide-binding</keyword>
<evidence type="ECO:0000256" key="17">
    <source>
        <dbReference type="ARBA" id="ARBA00055589"/>
    </source>
</evidence>
<dbReference type="Gene3D" id="3.40.50.300">
    <property type="entry name" value="P-loop containing nucleotide triphosphate hydrolases"/>
    <property type="match status" value="1"/>
</dbReference>